<keyword evidence="2" id="KW-1185">Reference proteome</keyword>
<name>A0A164P366_9AGAM</name>
<accession>A0A164P366</accession>
<evidence type="ECO:0008006" key="3">
    <source>
        <dbReference type="Google" id="ProtNLM"/>
    </source>
</evidence>
<evidence type="ECO:0000313" key="2">
    <source>
        <dbReference type="Proteomes" id="UP000076722"/>
    </source>
</evidence>
<dbReference type="AlphaFoldDB" id="A0A164P366"/>
<gene>
    <name evidence="1" type="ORF">SISNIDRAFT_267332</name>
</gene>
<protein>
    <recommendedName>
        <fullName evidence="3">F-box domain-containing protein</fullName>
    </recommendedName>
</protein>
<sequence>MTERHIANLKQSRQLVCLNTSHILLVLFEALSDVTSLYRPRHLGRCLQLLQHWSPKRLRVAHDNQTPTANKMAEPFDPAHDAKELEKLECQPAGALTLPVLPAELILSIFEEACSDRNTAISISQTSKHYRDIFEVQYLRSVRFCSAAELQAFADSPSNKAVVRDMEFIFPEGVERNQRMLGENFPNFSPETFRGCSGIRALSFQSPYRRLALENSFLSVTRMLQPTYMFFGGSLEDRQTGYGDVRKRGADAPPSVTHLAFSWHGGDYQWEREILCFESLTHLWIRLDMRQWKATSGRYLHDGIPILEARGIRVLLTIHDYHSYTEVMVMGILRRYVNPTGALQNLQIEVEPPDGVDFDKFNWANVLVAKFAELEG</sequence>
<dbReference type="EMBL" id="KV419438">
    <property type="protein sequence ID" value="KZS88313.1"/>
    <property type="molecule type" value="Genomic_DNA"/>
</dbReference>
<proteinExistence type="predicted"/>
<organism evidence="1 2">
    <name type="scientific">Sistotremastrum niveocremeum HHB9708</name>
    <dbReference type="NCBI Taxonomy" id="1314777"/>
    <lineage>
        <taxon>Eukaryota</taxon>
        <taxon>Fungi</taxon>
        <taxon>Dikarya</taxon>
        <taxon>Basidiomycota</taxon>
        <taxon>Agaricomycotina</taxon>
        <taxon>Agaricomycetes</taxon>
        <taxon>Sistotremastrales</taxon>
        <taxon>Sistotremastraceae</taxon>
        <taxon>Sertulicium</taxon>
        <taxon>Sertulicium niveocremeum</taxon>
    </lineage>
</organism>
<evidence type="ECO:0000313" key="1">
    <source>
        <dbReference type="EMBL" id="KZS88313.1"/>
    </source>
</evidence>
<reference evidence="1 2" key="1">
    <citation type="journal article" date="2016" name="Mol. Biol. Evol.">
        <title>Comparative Genomics of Early-Diverging Mushroom-Forming Fungi Provides Insights into the Origins of Lignocellulose Decay Capabilities.</title>
        <authorList>
            <person name="Nagy L.G."/>
            <person name="Riley R."/>
            <person name="Tritt A."/>
            <person name="Adam C."/>
            <person name="Daum C."/>
            <person name="Floudas D."/>
            <person name="Sun H."/>
            <person name="Yadav J.S."/>
            <person name="Pangilinan J."/>
            <person name="Larsson K.H."/>
            <person name="Matsuura K."/>
            <person name="Barry K."/>
            <person name="Labutti K."/>
            <person name="Kuo R."/>
            <person name="Ohm R.A."/>
            <person name="Bhattacharya S.S."/>
            <person name="Shirouzu T."/>
            <person name="Yoshinaga Y."/>
            <person name="Martin F.M."/>
            <person name="Grigoriev I.V."/>
            <person name="Hibbett D.S."/>
        </authorList>
    </citation>
    <scope>NUCLEOTIDE SEQUENCE [LARGE SCALE GENOMIC DNA]</scope>
    <source>
        <strain evidence="1 2">HHB9708</strain>
    </source>
</reference>
<dbReference type="Proteomes" id="UP000076722">
    <property type="component" value="Unassembled WGS sequence"/>
</dbReference>